<proteinExistence type="predicted"/>
<organism evidence="1 2">
    <name type="scientific">Massariosphaeria phaeospora</name>
    <dbReference type="NCBI Taxonomy" id="100035"/>
    <lineage>
        <taxon>Eukaryota</taxon>
        <taxon>Fungi</taxon>
        <taxon>Dikarya</taxon>
        <taxon>Ascomycota</taxon>
        <taxon>Pezizomycotina</taxon>
        <taxon>Dothideomycetes</taxon>
        <taxon>Pleosporomycetidae</taxon>
        <taxon>Pleosporales</taxon>
        <taxon>Pleosporales incertae sedis</taxon>
        <taxon>Massariosphaeria</taxon>
    </lineage>
</organism>
<comment type="caution">
    <text evidence="1">The sequence shown here is derived from an EMBL/GenBank/DDBJ whole genome shotgun (WGS) entry which is preliminary data.</text>
</comment>
<reference evidence="1 2" key="1">
    <citation type="submission" date="2020-01" db="EMBL/GenBank/DDBJ databases">
        <authorList>
            <consortium name="DOE Joint Genome Institute"/>
            <person name="Haridas S."/>
            <person name="Albert R."/>
            <person name="Binder M."/>
            <person name="Bloem J."/>
            <person name="Labutti K."/>
            <person name="Salamov A."/>
            <person name="Andreopoulos B."/>
            <person name="Baker S.E."/>
            <person name="Barry K."/>
            <person name="Bills G."/>
            <person name="Bluhm B.H."/>
            <person name="Cannon C."/>
            <person name="Castanera R."/>
            <person name="Culley D.E."/>
            <person name="Daum C."/>
            <person name="Ezra D."/>
            <person name="Gonzalez J.B."/>
            <person name="Henrissat B."/>
            <person name="Kuo A."/>
            <person name="Liang C."/>
            <person name="Lipzen A."/>
            <person name="Lutzoni F."/>
            <person name="Magnuson J."/>
            <person name="Mondo S."/>
            <person name="Nolan M."/>
            <person name="Ohm R."/>
            <person name="Pangilinan J."/>
            <person name="Park H.-J.H."/>
            <person name="Ramirez L."/>
            <person name="Alfaro M."/>
            <person name="Sun H."/>
            <person name="Tritt A."/>
            <person name="Yoshinaga Y."/>
            <person name="Zwiers L.-H.L."/>
            <person name="Turgeon B.G."/>
            <person name="Goodwin S.B."/>
            <person name="Spatafora J.W."/>
            <person name="Crous P.W."/>
            <person name="Grigoriev I.V."/>
        </authorList>
    </citation>
    <scope>NUCLEOTIDE SEQUENCE [LARGE SCALE GENOMIC DNA]</scope>
    <source>
        <strain evidence="1 2">CBS 611.86</strain>
    </source>
</reference>
<name>A0A7C8I5U2_9PLEO</name>
<gene>
    <name evidence="1" type="ORF">BDV95DRAFT_596590</name>
</gene>
<protein>
    <submittedName>
        <fullName evidence="1">Uncharacterized protein</fullName>
    </submittedName>
</protein>
<keyword evidence="2" id="KW-1185">Reference proteome</keyword>
<evidence type="ECO:0000313" key="2">
    <source>
        <dbReference type="Proteomes" id="UP000481861"/>
    </source>
</evidence>
<evidence type="ECO:0000313" key="1">
    <source>
        <dbReference type="EMBL" id="KAF2868892.1"/>
    </source>
</evidence>
<accession>A0A7C8I5U2</accession>
<dbReference type="AlphaFoldDB" id="A0A7C8I5U2"/>
<dbReference type="EMBL" id="JAADJZ010000017">
    <property type="protein sequence ID" value="KAF2868892.1"/>
    <property type="molecule type" value="Genomic_DNA"/>
</dbReference>
<dbReference type="Proteomes" id="UP000481861">
    <property type="component" value="Unassembled WGS sequence"/>
</dbReference>
<sequence length="114" mass="12324">MHGPLSTWPAGAGVTSLANAVQQTRLCTTRSNSAADFPASVNVALPWHRMLTCVRPLGMQGSGNLEPWYKRYGSILYASQPVRRGQGRGFPWPWYVDAKGFATHAAGSAIGECF</sequence>